<sequence>MEGLFKRFLRDLTIHYSVEGESGRCKQPNFNPRGCRNCGSTNSPTFFSKPVRSHINFRHVPVFQRNVVKFVRNETKARSGCVQDTGEVCYVVSSSPKRVADGSVHNPEKTMALYSNEEMIS</sequence>
<dbReference type="Proteomes" id="UP001054837">
    <property type="component" value="Unassembled WGS sequence"/>
</dbReference>
<protein>
    <submittedName>
        <fullName evidence="1">Uncharacterized protein</fullName>
    </submittedName>
</protein>
<comment type="caution">
    <text evidence="1">The sequence shown here is derived from an EMBL/GenBank/DDBJ whole genome shotgun (WGS) entry which is preliminary data.</text>
</comment>
<organism evidence="1 2">
    <name type="scientific">Caerostris darwini</name>
    <dbReference type="NCBI Taxonomy" id="1538125"/>
    <lineage>
        <taxon>Eukaryota</taxon>
        <taxon>Metazoa</taxon>
        <taxon>Ecdysozoa</taxon>
        <taxon>Arthropoda</taxon>
        <taxon>Chelicerata</taxon>
        <taxon>Arachnida</taxon>
        <taxon>Araneae</taxon>
        <taxon>Araneomorphae</taxon>
        <taxon>Entelegynae</taxon>
        <taxon>Araneoidea</taxon>
        <taxon>Araneidae</taxon>
        <taxon>Caerostris</taxon>
    </lineage>
</organism>
<proteinExistence type="predicted"/>
<accession>A0AAV4W1W8</accession>
<evidence type="ECO:0000313" key="1">
    <source>
        <dbReference type="EMBL" id="GIY76085.1"/>
    </source>
</evidence>
<dbReference type="EMBL" id="BPLQ01013948">
    <property type="protein sequence ID" value="GIY76085.1"/>
    <property type="molecule type" value="Genomic_DNA"/>
</dbReference>
<reference evidence="1 2" key="1">
    <citation type="submission" date="2021-06" db="EMBL/GenBank/DDBJ databases">
        <title>Caerostris darwini draft genome.</title>
        <authorList>
            <person name="Kono N."/>
            <person name="Arakawa K."/>
        </authorList>
    </citation>
    <scope>NUCLEOTIDE SEQUENCE [LARGE SCALE GENOMIC DNA]</scope>
</reference>
<gene>
    <name evidence="1" type="ORF">CDAR_75761</name>
</gene>
<evidence type="ECO:0000313" key="2">
    <source>
        <dbReference type="Proteomes" id="UP001054837"/>
    </source>
</evidence>
<name>A0AAV4W1W8_9ARAC</name>
<keyword evidence="2" id="KW-1185">Reference proteome</keyword>
<dbReference type="AlphaFoldDB" id="A0AAV4W1W8"/>